<dbReference type="PROSITE" id="PS51385">
    <property type="entry name" value="YJEF_N"/>
    <property type="match status" value="1"/>
</dbReference>
<comment type="similarity">
    <text evidence="1">Belongs to the NnrE/AIBP family.</text>
</comment>
<dbReference type="GO" id="GO:0003729">
    <property type="term" value="F:mRNA binding"/>
    <property type="evidence" value="ECO:0007669"/>
    <property type="project" value="TreeGrafter"/>
</dbReference>
<sequence length="247" mass="26573">MIPTPQPLRFFTDSGIEVPAVTAEQMRDVDHIAGEETGPNLFQMMENAGRNLALLAIAVLGDVWSKATIVVLTDSGGNGGGGICAARHLANHGINVRLCIAEPDCLEEVPAFQRKIFQSTNGEEIARDSLGGERADLIIDALIGYGLRSAPRNPVAKLIHWANGTGTPILALDVPSGLDATTGQTPGECIRPHWTMTLALPKTGLLPQRTGQLFLADIGIPEQTYRRLGLSYVNPFAKSFWIPLICR</sequence>
<comment type="catalytic activity">
    <reaction evidence="1">
        <text>(6R)-NADPHX = (6S)-NADPHX</text>
        <dbReference type="Rhea" id="RHEA:32227"/>
        <dbReference type="ChEBI" id="CHEBI:64076"/>
        <dbReference type="ChEBI" id="CHEBI:64077"/>
        <dbReference type="EC" id="5.1.99.6"/>
    </reaction>
</comment>
<feature type="domain" description="YjeF N-terminal" evidence="2">
    <location>
        <begin position="26"/>
        <end position="226"/>
    </location>
</feature>
<feature type="binding site" evidence="1">
    <location>
        <position position="140"/>
    </location>
    <ligand>
        <name>K(+)</name>
        <dbReference type="ChEBI" id="CHEBI:29103"/>
    </ligand>
</feature>
<dbReference type="SUPFAM" id="SSF64153">
    <property type="entry name" value="YjeF N-terminal domain-like"/>
    <property type="match status" value="1"/>
</dbReference>
<keyword evidence="1" id="KW-0630">Potassium</keyword>
<keyword evidence="1" id="KW-0479">Metal-binding</keyword>
<name>A0A0S4L5T2_9BACT</name>
<comment type="catalytic activity">
    <reaction evidence="1">
        <text>(6R)-NADHX = (6S)-NADHX</text>
        <dbReference type="Rhea" id="RHEA:32215"/>
        <dbReference type="ChEBI" id="CHEBI:64074"/>
        <dbReference type="ChEBI" id="CHEBI:64075"/>
        <dbReference type="EC" id="5.1.99.6"/>
    </reaction>
</comment>
<keyword evidence="1" id="KW-0520">NAD</keyword>
<evidence type="ECO:0000259" key="2">
    <source>
        <dbReference type="PROSITE" id="PS51385"/>
    </source>
</evidence>
<feature type="binding site" evidence="1">
    <location>
        <position position="176"/>
    </location>
    <ligand>
        <name>K(+)</name>
        <dbReference type="ChEBI" id="CHEBI:29103"/>
    </ligand>
</feature>
<keyword evidence="1" id="KW-0547">Nucleotide-binding</keyword>
<reference evidence="3 4" key="1">
    <citation type="submission" date="2015-10" db="EMBL/GenBank/DDBJ databases">
        <authorList>
            <person name="Gilbert D.G."/>
        </authorList>
    </citation>
    <scope>NUCLEOTIDE SEQUENCE [LARGE SCALE GENOMIC DNA]</scope>
    <source>
        <strain evidence="3">COMA1</strain>
    </source>
</reference>
<dbReference type="HAMAP" id="MF_01966">
    <property type="entry name" value="NADHX_epimerase"/>
    <property type="match status" value="1"/>
</dbReference>
<feature type="binding site" evidence="1">
    <location>
        <begin position="144"/>
        <end position="150"/>
    </location>
    <ligand>
        <name>(6S)-NADPHX</name>
        <dbReference type="ChEBI" id="CHEBI:64076"/>
    </ligand>
</feature>
<feature type="binding site" evidence="1">
    <location>
        <position position="78"/>
    </location>
    <ligand>
        <name>K(+)</name>
        <dbReference type="ChEBI" id="CHEBI:29103"/>
    </ligand>
</feature>
<dbReference type="AlphaFoldDB" id="A0A0S4L5T2"/>
<dbReference type="EMBL" id="CZQA01000001">
    <property type="protein sequence ID" value="CUS31960.1"/>
    <property type="molecule type" value="Genomic_DNA"/>
</dbReference>
<dbReference type="PANTHER" id="PTHR13612:SF0">
    <property type="entry name" value="ENHANCER OF MRNA-DECAPPING PROTEIN 3"/>
    <property type="match status" value="1"/>
</dbReference>
<dbReference type="OrthoDB" id="9806925at2"/>
<keyword evidence="1 3" id="KW-0413">Isomerase</keyword>
<dbReference type="GO" id="GO:0052856">
    <property type="term" value="F:NAD(P)HX epimerase activity"/>
    <property type="evidence" value="ECO:0007669"/>
    <property type="project" value="UniProtKB-UniRule"/>
</dbReference>
<dbReference type="GO" id="GO:0031087">
    <property type="term" value="P:deadenylation-independent decapping of nuclear-transcribed mRNA"/>
    <property type="evidence" value="ECO:0007669"/>
    <property type="project" value="TreeGrafter"/>
</dbReference>
<dbReference type="EC" id="5.1.99.6" evidence="1"/>
<dbReference type="GO" id="GO:0046872">
    <property type="term" value="F:metal ion binding"/>
    <property type="evidence" value="ECO:0007669"/>
    <property type="project" value="UniProtKB-KW"/>
</dbReference>
<feature type="binding site" evidence="1">
    <location>
        <begin position="77"/>
        <end position="81"/>
    </location>
    <ligand>
        <name>(6S)-NADPHX</name>
        <dbReference type="ChEBI" id="CHEBI:64076"/>
    </ligand>
</feature>
<dbReference type="GO" id="GO:0000932">
    <property type="term" value="C:P-body"/>
    <property type="evidence" value="ECO:0007669"/>
    <property type="project" value="TreeGrafter"/>
</dbReference>
<dbReference type="Proteomes" id="UP000199032">
    <property type="component" value="Unassembled WGS sequence"/>
</dbReference>
<evidence type="ECO:0000313" key="4">
    <source>
        <dbReference type="Proteomes" id="UP000199032"/>
    </source>
</evidence>
<comment type="cofactor">
    <cofactor evidence="1">
        <name>K(+)</name>
        <dbReference type="ChEBI" id="CHEBI:29103"/>
    </cofactor>
    <text evidence="1">Binds 1 potassium ion per subunit.</text>
</comment>
<keyword evidence="1" id="KW-0521">NADP</keyword>
<accession>A0A0S4L5T2</accession>
<comment type="function">
    <text evidence="1">Catalyzes the epimerization of the S- and R-forms of NAD(P)HX, a damaged form of NAD(P)H that is a result of enzymatic or heat-dependent hydration. This is a prerequisite for the S-specific NAD(P)H-hydrate dehydratase to allow the repair of both epimers of NAD(P)HX.</text>
</comment>
<dbReference type="Pfam" id="PF03853">
    <property type="entry name" value="YjeF_N"/>
    <property type="match status" value="1"/>
</dbReference>
<proteinExistence type="inferred from homology"/>
<dbReference type="InterPro" id="IPR004443">
    <property type="entry name" value="YjeF_N_dom"/>
</dbReference>
<gene>
    <name evidence="1 3" type="primary">nnrE</name>
    <name evidence="3" type="ORF">COMA1_10349</name>
</gene>
<organism evidence="3 4">
    <name type="scientific">Candidatus Nitrospira nitrosa</name>
    <dbReference type="NCBI Taxonomy" id="1742972"/>
    <lineage>
        <taxon>Bacteria</taxon>
        <taxon>Pseudomonadati</taxon>
        <taxon>Nitrospirota</taxon>
        <taxon>Nitrospiria</taxon>
        <taxon>Nitrospirales</taxon>
        <taxon>Nitrospiraceae</taxon>
        <taxon>Nitrospira</taxon>
    </lineage>
</organism>
<protein>
    <recommendedName>
        <fullName evidence="1">NAD(P)H-hydrate epimerase</fullName>
        <ecNumber evidence="1">5.1.99.6</ecNumber>
    </recommendedName>
    <alternativeName>
        <fullName evidence="1">NAD(P)HX epimerase</fullName>
    </alternativeName>
</protein>
<evidence type="ECO:0000313" key="3">
    <source>
        <dbReference type="EMBL" id="CUS31960.1"/>
    </source>
</evidence>
<evidence type="ECO:0000256" key="1">
    <source>
        <dbReference type="HAMAP-Rule" id="MF_01966"/>
    </source>
</evidence>
<keyword evidence="4" id="KW-1185">Reference proteome</keyword>
<dbReference type="Gene3D" id="3.40.50.10260">
    <property type="entry name" value="YjeF N-terminal domain"/>
    <property type="match status" value="1"/>
</dbReference>
<dbReference type="RefSeq" id="WP_090742867.1">
    <property type="nucleotide sequence ID" value="NZ_CZQA01000001.1"/>
</dbReference>
<dbReference type="NCBIfam" id="TIGR00197">
    <property type="entry name" value="yjeF_nterm"/>
    <property type="match status" value="1"/>
</dbReference>
<feature type="binding site" evidence="1">
    <location>
        <position position="173"/>
    </location>
    <ligand>
        <name>(6S)-NADPHX</name>
        <dbReference type="ChEBI" id="CHEBI:64076"/>
    </ligand>
</feature>
<dbReference type="GO" id="GO:0033962">
    <property type="term" value="P:P-body assembly"/>
    <property type="evidence" value="ECO:0007669"/>
    <property type="project" value="TreeGrafter"/>
</dbReference>
<comment type="caution">
    <text evidence="1">Lacks conserved residue(s) required for the propagation of feature annotation.</text>
</comment>
<dbReference type="GO" id="GO:0000166">
    <property type="term" value="F:nucleotide binding"/>
    <property type="evidence" value="ECO:0007669"/>
    <property type="project" value="UniProtKB-KW"/>
</dbReference>
<dbReference type="STRING" id="1742972.COMA1_10349"/>
<dbReference type="PANTHER" id="PTHR13612">
    <property type="entry name" value="ENHANCER OF MRNA-DECAPPING PROTEIN 3"/>
    <property type="match status" value="1"/>
</dbReference>
<dbReference type="InterPro" id="IPR036652">
    <property type="entry name" value="YjeF_N_dom_sf"/>
</dbReference>